<evidence type="ECO:0000256" key="6">
    <source>
        <dbReference type="PIRSR" id="PIRSR602401-1"/>
    </source>
</evidence>
<dbReference type="PANTHER" id="PTHR24305:SF166">
    <property type="entry name" value="CYTOCHROME P450 12A4, MITOCHONDRIAL-RELATED"/>
    <property type="match status" value="1"/>
</dbReference>
<keyword evidence="9" id="KW-1133">Transmembrane helix</keyword>
<dbReference type="OrthoDB" id="1470350at2759"/>
<evidence type="ECO:0000313" key="10">
    <source>
        <dbReference type="EMBL" id="ORY84134.1"/>
    </source>
</evidence>
<name>A0A1Y2FLB0_9BASI</name>
<dbReference type="InterPro" id="IPR001128">
    <property type="entry name" value="Cyt_P450"/>
</dbReference>
<dbReference type="InterPro" id="IPR036396">
    <property type="entry name" value="Cyt_P450_sf"/>
</dbReference>
<evidence type="ECO:0000256" key="1">
    <source>
        <dbReference type="ARBA" id="ARBA00001971"/>
    </source>
</evidence>
<dbReference type="STRING" id="106004.A0A1Y2FLB0"/>
<sequence length="583" mass="63837">MDLITRITLPPLLPTLLAVLTILLTALLYRIVVRSYFSSLCVIPGPPSKQQKLGWPSLSGNFQESLYRPTPEWSNREQQGAIRYSGALGEQALVVTDPAAVQHILSHHNDFPPPKSIRKIIGIMVGEGLLFAQGDAHRRQRKIMNPSFAPLHLRELLPSFFEATYKLRDKWIQIIKNPPSASTTDEQDATPPLDKPSAESSALINLSQWMPRLTLDIIGLAGFGYSFHQVTGDSTGFADAFNALFSNKEAAASVLKPPSPTALVLITIAVGLLMRLPIGLARWLPGKEVKDLLSAMDLIKAESRKVIEEKKRKVEKDGVGSLGGGRDLITLLLRSNLGAGSSALSDVELEGQIATLLLAGNDTSSLTLIWTLSYLARNPTAQARLRTEIRDARRSAIAEGRDELSHDDLESLSFLDAVVRETLRLEPPAAFAIRTSLSNTQVPLSKPLNTSHGQLPSLPVTKNVTLVIPFASMNRDPAVFGEDAEEWRPERWLEGAGEGGVGIYSHIMTFSAGPRACIGYKFALLEIKAVLATLLTTFNFAPRDSTTEYFPRTAILTRPLVKGEEDEGFKCELRVGLVDEEAE</sequence>
<dbReference type="InParanoid" id="A0A1Y2FLB0"/>
<dbReference type="GO" id="GO:0005506">
    <property type="term" value="F:iron ion binding"/>
    <property type="evidence" value="ECO:0007669"/>
    <property type="project" value="InterPro"/>
</dbReference>
<keyword evidence="3 6" id="KW-0479">Metal-binding</keyword>
<evidence type="ECO:0000256" key="3">
    <source>
        <dbReference type="ARBA" id="ARBA00022723"/>
    </source>
</evidence>
<gene>
    <name evidence="10" type="ORF">BCR35DRAFT_278234</name>
</gene>
<reference evidence="10 11" key="1">
    <citation type="submission" date="2016-07" db="EMBL/GenBank/DDBJ databases">
        <title>Pervasive Adenine N6-methylation of Active Genes in Fungi.</title>
        <authorList>
            <consortium name="DOE Joint Genome Institute"/>
            <person name="Mondo S.J."/>
            <person name="Dannebaum R.O."/>
            <person name="Kuo R.C."/>
            <person name="Labutti K."/>
            <person name="Haridas S."/>
            <person name="Kuo A."/>
            <person name="Salamov A."/>
            <person name="Ahrendt S.R."/>
            <person name="Lipzen A."/>
            <person name="Sullivan W."/>
            <person name="Andreopoulos W.B."/>
            <person name="Clum A."/>
            <person name="Lindquist E."/>
            <person name="Daum C."/>
            <person name="Ramamoorthy G.K."/>
            <person name="Gryganskyi A."/>
            <person name="Culley D."/>
            <person name="Magnuson J.K."/>
            <person name="James T.Y."/>
            <person name="O'Malley M.A."/>
            <person name="Stajich J.E."/>
            <person name="Spatafora J.W."/>
            <person name="Visel A."/>
            <person name="Grigoriev I.V."/>
        </authorList>
    </citation>
    <scope>NUCLEOTIDE SEQUENCE [LARGE SCALE GENOMIC DNA]</scope>
    <source>
        <strain evidence="10 11">62-1032</strain>
    </source>
</reference>
<keyword evidence="6 7" id="KW-0349">Heme</keyword>
<comment type="caution">
    <text evidence="10">The sequence shown here is derived from an EMBL/GenBank/DDBJ whole genome shotgun (WGS) entry which is preliminary data.</text>
</comment>
<dbReference type="PANTHER" id="PTHR24305">
    <property type="entry name" value="CYTOCHROME P450"/>
    <property type="match status" value="1"/>
</dbReference>
<dbReference type="PRINTS" id="PR00463">
    <property type="entry name" value="EP450I"/>
</dbReference>
<keyword evidence="4 7" id="KW-0560">Oxidoreductase</keyword>
<keyword evidence="11" id="KW-1185">Reference proteome</keyword>
<comment type="similarity">
    <text evidence="2 7">Belongs to the cytochrome P450 family.</text>
</comment>
<feature type="region of interest" description="Disordered" evidence="8">
    <location>
        <begin position="178"/>
        <end position="197"/>
    </location>
</feature>
<dbReference type="SUPFAM" id="SSF48264">
    <property type="entry name" value="Cytochrome P450"/>
    <property type="match status" value="1"/>
</dbReference>
<accession>A0A1Y2FLB0</accession>
<dbReference type="CDD" id="cd11069">
    <property type="entry name" value="CYP_FUM15-like"/>
    <property type="match status" value="1"/>
</dbReference>
<dbReference type="EMBL" id="MCGR01000018">
    <property type="protein sequence ID" value="ORY84134.1"/>
    <property type="molecule type" value="Genomic_DNA"/>
</dbReference>
<dbReference type="PRINTS" id="PR00385">
    <property type="entry name" value="P450"/>
</dbReference>
<comment type="cofactor">
    <cofactor evidence="1 6">
        <name>heme</name>
        <dbReference type="ChEBI" id="CHEBI:30413"/>
    </cofactor>
</comment>
<evidence type="ECO:0000256" key="5">
    <source>
        <dbReference type="ARBA" id="ARBA00023004"/>
    </source>
</evidence>
<keyword evidence="7" id="KW-0503">Monooxygenase</keyword>
<dbReference type="InterPro" id="IPR050121">
    <property type="entry name" value="Cytochrome_P450_monoxygenase"/>
</dbReference>
<dbReference type="FunCoup" id="A0A1Y2FLB0">
    <property type="interactions" value="164"/>
</dbReference>
<evidence type="ECO:0000256" key="2">
    <source>
        <dbReference type="ARBA" id="ARBA00010617"/>
    </source>
</evidence>
<dbReference type="GO" id="GO:0004497">
    <property type="term" value="F:monooxygenase activity"/>
    <property type="evidence" value="ECO:0007669"/>
    <property type="project" value="UniProtKB-KW"/>
</dbReference>
<feature type="transmembrane region" description="Helical" evidence="9">
    <location>
        <begin position="12"/>
        <end position="32"/>
    </location>
</feature>
<keyword evidence="9" id="KW-0472">Membrane</keyword>
<dbReference type="Gene3D" id="1.10.630.10">
    <property type="entry name" value="Cytochrome P450"/>
    <property type="match status" value="1"/>
</dbReference>
<dbReference type="InterPro" id="IPR017972">
    <property type="entry name" value="Cyt_P450_CS"/>
</dbReference>
<dbReference type="InterPro" id="IPR002401">
    <property type="entry name" value="Cyt_P450_E_grp-I"/>
</dbReference>
<evidence type="ECO:0000256" key="4">
    <source>
        <dbReference type="ARBA" id="ARBA00023002"/>
    </source>
</evidence>
<evidence type="ECO:0000256" key="8">
    <source>
        <dbReference type="SAM" id="MobiDB-lite"/>
    </source>
</evidence>
<keyword evidence="9" id="KW-0812">Transmembrane</keyword>
<dbReference type="PROSITE" id="PS00086">
    <property type="entry name" value="CYTOCHROME_P450"/>
    <property type="match status" value="1"/>
</dbReference>
<evidence type="ECO:0000313" key="11">
    <source>
        <dbReference type="Proteomes" id="UP000193467"/>
    </source>
</evidence>
<evidence type="ECO:0000256" key="7">
    <source>
        <dbReference type="RuleBase" id="RU000461"/>
    </source>
</evidence>
<dbReference type="AlphaFoldDB" id="A0A1Y2FLB0"/>
<dbReference type="GO" id="GO:0016705">
    <property type="term" value="F:oxidoreductase activity, acting on paired donors, with incorporation or reduction of molecular oxygen"/>
    <property type="evidence" value="ECO:0007669"/>
    <property type="project" value="InterPro"/>
</dbReference>
<protein>
    <submittedName>
        <fullName evidence="10">Cytochrome P450</fullName>
    </submittedName>
</protein>
<organism evidence="10 11">
    <name type="scientific">Leucosporidium creatinivorum</name>
    <dbReference type="NCBI Taxonomy" id="106004"/>
    <lineage>
        <taxon>Eukaryota</taxon>
        <taxon>Fungi</taxon>
        <taxon>Dikarya</taxon>
        <taxon>Basidiomycota</taxon>
        <taxon>Pucciniomycotina</taxon>
        <taxon>Microbotryomycetes</taxon>
        <taxon>Leucosporidiales</taxon>
        <taxon>Leucosporidium</taxon>
    </lineage>
</organism>
<keyword evidence="5 6" id="KW-0408">Iron</keyword>
<proteinExistence type="inferred from homology"/>
<dbReference type="GO" id="GO:0020037">
    <property type="term" value="F:heme binding"/>
    <property type="evidence" value="ECO:0007669"/>
    <property type="project" value="InterPro"/>
</dbReference>
<dbReference type="Proteomes" id="UP000193467">
    <property type="component" value="Unassembled WGS sequence"/>
</dbReference>
<evidence type="ECO:0000256" key="9">
    <source>
        <dbReference type="SAM" id="Phobius"/>
    </source>
</evidence>
<dbReference type="Pfam" id="PF00067">
    <property type="entry name" value="p450"/>
    <property type="match status" value="1"/>
</dbReference>
<feature type="binding site" description="axial binding residue" evidence="6">
    <location>
        <position position="517"/>
    </location>
    <ligand>
        <name>heme</name>
        <dbReference type="ChEBI" id="CHEBI:30413"/>
    </ligand>
    <ligandPart>
        <name>Fe</name>
        <dbReference type="ChEBI" id="CHEBI:18248"/>
    </ligandPart>
</feature>